<dbReference type="CDD" id="cd06260">
    <property type="entry name" value="DUF820-like"/>
    <property type="match status" value="1"/>
</dbReference>
<evidence type="ECO:0000259" key="1">
    <source>
        <dbReference type="Pfam" id="PF05685"/>
    </source>
</evidence>
<dbReference type="RefSeq" id="WP_170036230.1">
    <property type="nucleotide sequence ID" value="NZ_JABDTL010000002.1"/>
</dbReference>
<dbReference type="Proteomes" id="UP000582837">
    <property type="component" value="Unassembled WGS sequence"/>
</dbReference>
<keyword evidence="3" id="KW-1185">Reference proteome</keyword>
<dbReference type="EMBL" id="JACHIA010000003">
    <property type="protein sequence ID" value="MBB6069687.1"/>
    <property type="molecule type" value="Genomic_DNA"/>
</dbReference>
<dbReference type="SUPFAM" id="SSF52980">
    <property type="entry name" value="Restriction endonuclease-like"/>
    <property type="match status" value="1"/>
</dbReference>
<sequence>MKSALEPVTARALLMMPEHDKRLELIRGVVHQRPHAVWAVGAASAGGLRALGAYVEPRGLGEVVARAGFWVERDPDTVLAPNFAFVSAQRLRALEDCGRNFYYPGPPDLAGEVTCKVDQPEEAEARVARWLAAGTRMVLLIDASRRTVAVHRPGCIPLHLTDDDVLEGGDVVPGWTLPVRDIFA</sequence>
<dbReference type="PANTHER" id="PTHR34107:SF1">
    <property type="entry name" value="SLL0198 PROTEIN"/>
    <property type="match status" value="1"/>
</dbReference>
<proteinExistence type="predicted"/>
<keyword evidence="2" id="KW-0540">Nuclease</keyword>
<dbReference type="Pfam" id="PF05685">
    <property type="entry name" value="Uma2"/>
    <property type="match status" value="1"/>
</dbReference>
<protein>
    <submittedName>
        <fullName evidence="2">Uma2 family endonuclease</fullName>
    </submittedName>
</protein>
<dbReference type="Gene3D" id="3.90.1570.10">
    <property type="entry name" value="tt1808, chain A"/>
    <property type="match status" value="1"/>
</dbReference>
<keyword evidence="2" id="KW-0255">Endonuclease</keyword>
<feature type="domain" description="Putative restriction endonuclease" evidence="1">
    <location>
        <begin position="14"/>
        <end position="179"/>
    </location>
</feature>
<dbReference type="PANTHER" id="PTHR34107">
    <property type="entry name" value="SLL0198 PROTEIN-RELATED"/>
    <property type="match status" value="1"/>
</dbReference>
<evidence type="ECO:0000313" key="3">
    <source>
        <dbReference type="Proteomes" id="UP000582837"/>
    </source>
</evidence>
<dbReference type="GO" id="GO:0004519">
    <property type="term" value="F:endonuclease activity"/>
    <property type="evidence" value="ECO:0007669"/>
    <property type="project" value="UniProtKB-KW"/>
</dbReference>
<name>A0A841GM46_9BACT</name>
<organism evidence="2 3">
    <name type="scientific">Longimicrobium terrae</name>
    <dbReference type="NCBI Taxonomy" id="1639882"/>
    <lineage>
        <taxon>Bacteria</taxon>
        <taxon>Pseudomonadati</taxon>
        <taxon>Gemmatimonadota</taxon>
        <taxon>Longimicrobiia</taxon>
        <taxon>Longimicrobiales</taxon>
        <taxon>Longimicrobiaceae</taxon>
        <taxon>Longimicrobium</taxon>
    </lineage>
</organism>
<gene>
    <name evidence="2" type="ORF">HNQ61_001304</name>
</gene>
<dbReference type="InterPro" id="IPR008538">
    <property type="entry name" value="Uma2"/>
</dbReference>
<dbReference type="InterPro" id="IPR011335">
    <property type="entry name" value="Restrct_endonuc-II-like"/>
</dbReference>
<accession>A0A841GM46</accession>
<comment type="caution">
    <text evidence="2">The sequence shown here is derived from an EMBL/GenBank/DDBJ whole genome shotgun (WGS) entry which is preliminary data.</text>
</comment>
<dbReference type="InterPro" id="IPR012296">
    <property type="entry name" value="Nuclease_put_TT1808"/>
</dbReference>
<evidence type="ECO:0000313" key="2">
    <source>
        <dbReference type="EMBL" id="MBB6069687.1"/>
    </source>
</evidence>
<keyword evidence="2" id="KW-0378">Hydrolase</keyword>
<dbReference type="AlphaFoldDB" id="A0A841GM46"/>
<reference evidence="2 3" key="1">
    <citation type="submission" date="2020-08" db="EMBL/GenBank/DDBJ databases">
        <title>Genomic Encyclopedia of Type Strains, Phase IV (KMG-IV): sequencing the most valuable type-strain genomes for metagenomic binning, comparative biology and taxonomic classification.</title>
        <authorList>
            <person name="Goeker M."/>
        </authorList>
    </citation>
    <scope>NUCLEOTIDE SEQUENCE [LARGE SCALE GENOMIC DNA]</scope>
    <source>
        <strain evidence="2 3">DSM 29007</strain>
    </source>
</reference>